<dbReference type="InterPro" id="IPR051600">
    <property type="entry name" value="Beta-PGM-like"/>
</dbReference>
<evidence type="ECO:0000256" key="1">
    <source>
        <dbReference type="ARBA" id="ARBA00001946"/>
    </source>
</evidence>
<keyword evidence="3" id="KW-0479">Metal-binding</keyword>
<dbReference type="InterPro" id="IPR036412">
    <property type="entry name" value="HAD-like_sf"/>
</dbReference>
<dbReference type="SFLD" id="SFLDG01135">
    <property type="entry name" value="C1.5.6:_HAD__Beta-PGM__Phospha"/>
    <property type="match status" value="1"/>
</dbReference>
<dbReference type="Gene3D" id="1.10.150.240">
    <property type="entry name" value="Putative phosphatase, domain 2"/>
    <property type="match status" value="1"/>
</dbReference>
<comment type="similarity">
    <text evidence="2">Belongs to the HAD-like hydrolase superfamily. CbbY/CbbZ/Gph/YieH family.</text>
</comment>
<evidence type="ECO:0000313" key="5">
    <source>
        <dbReference type="EMBL" id="WGV14771.1"/>
    </source>
</evidence>
<keyword evidence="6" id="KW-1185">Reference proteome</keyword>
<dbReference type="EMBL" id="CP124535">
    <property type="protein sequence ID" value="WGV14771.1"/>
    <property type="molecule type" value="Genomic_DNA"/>
</dbReference>
<dbReference type="PANTHER" id="PTHR46193">
    <property type="entry name" value="6-PHOSPHOGLUCONATE PHOSPHATASE"/>
    <property type="match status" value="1"/>
</dbReference>
<dbReference type="PANTHER" id="PTHR46193:SF10">
    <property type="entry name" value="6-PHOSPHOGLUCONATE PHOSPHATASE"/>
    <property type="match status" value="1"/>
</dbReference>
<dbReference type="Pfam" id="PF00702">
    <property type="entry name" value="Hydrolase"/>
    <property type="match status" value="1"/>
</dbReference>
<reference evidence="5 6" key="1">
    <citation type="submission" date="2023-04" db="EMBL/GenBank/DDBJ databases">
        <title>YMD61, complete Genome.</title>
        <authorList>
            <person name="Zhang J."/>
        </authorList>
    </citation>
    <scope>NUCLEOTIDE SEQUENCE [LARGE SCALE GENOMIC DNA]</scope>
    <source>
        <strain evidence="5 6">YMD61</strain>
    </source>
</reference>
<comment type="cofactor">
    <cofactor evidence="1">
        <name>Mg(2+)</name>
        <dbReference type="ChEBI" id="CHEBI:18420"/>
    </cofactor>
</comment>
<accession>A0ABY8Q2F0</accession>
<dbReference type="SUPFAM" id="SSF56784">
    <property type="entry name" value="HAD-like"/>
    <property type="match status" value="1"/>
</dbReference>
<dbReference type="InterPro" id="IPR023198">
    <property type="entry name" value="PGP-like_dom2"/>
</dbReference>
<protein>
    <submittedName>
        <fullName evidence="5">HAD family phosphatase</fullName>
    </submittedName>
</protein>
<evidence type="ECO:0000256" key="2">
    <source>
        <dbReference type="ARBA" id="ARBA00006171"/>
    </source>
</evidence>
<dbReference type="InterPro" id="IPR023214">
    <property type="entry name" value="HAD_sf"/>
</dbReference>
<name>A0ABY8Q2F0_9RHOB</name>
<proteinExistence type="inferred from homology"/>
<dbReference type="RefSeq" id="WP_281463900.1">
    <property type="nucleotide sequence ID" value="NZ_CP124535.1"/>
</dbReference>
<dbReference type="Gene3D" id="3.40.50.1000">
    <property type="entry name" value="HAD superfamily/HAD-like"/>
    <property type="match status" value="1"/>
</dbReference>
<dbReference type="InterPro" id="IPR006439">
    <property type="entry name" value="HAD-SF_hydro_IA"/>
</dbReference>
<keyword evidence="4" id="KW-0460">Magnesium</keyword>
<dbReference type="Proteomes" id="UP001230978">
    <property type="component" value="Chromosome"/>
</dbReference>
<dbReference type="NCBIfam" id="TIGR01509">
    <property type="entry name" value="HAD-SF-IA-v3"/>
    <property type="match status" value="1"/>
</dbReference>
<organism evidence="5 6">
    <name type="scientific">Fuscovulum ytuae</name>
    <dbReference type="NCBI Taxonomy" id="3042299"/>
    <lineage>
        <taxon>Bacteria</taxon>
        <taxon>Pseudomonadati</taxon>
        <taxon>Pseudomonadota</taxon>
        <taxon>Alphaproteobacteria</taxon>
        <taxon>Rhodobacterales</taxon>
        <taxon>Paracoccaceae</taxon>
        <taxon>Fuscovulum</taxon>
    </lineage>
</organism>
<evidence type="ECO:0000256" key="3">
    <source>
        <dbReference type="ARBA" id="ARBA00022723"/>
    </source>
</evidence>
<sequence length="214" mass="22534">MRPAAVIFDCDGVVVDSEHPTLVMLRDDLERYGLPLTLEALEAGYVGGTVETVATKARANGAQLPEGWVADFYDRMYAMLRASVPLIPGVVAVLDALDMAGIPYAMGSNGTPEKMQITLGQHGLVERFRGHLYSGQALGRPKPAPDLYLHAAGRLGIPPDGCVVVEDSPAGARAARAAGMRCYGYAPKGAHPALVAEGAILFHDMAELPGILGV</sequence>
<dbReference type="SFLD" id="SFLDS00003">
    <property type="entry name" value="Haloacid_Dehalogenase"/>
    <property type="match status" value="1"/>
</dbReference>
<evidence type="ECO:0000256" key="4">
    <source>
        <dbReference type="ARBA" id="ARBA00022842"/>
    </source>
</evidence>
<gene>
    <name evidence="5" type="ORF">QF092_10740</name>
</gene>
<evidence type="ECO:0000313" key="6">
    <source>
        <dbReference type="Proteomes" id="UP001230978"/>
    </source>
</evidence>
<dbReference type="SFLD" id="SFLDG01129">
    <property type="entry name" value="C1.5:_HAD__Beta-PGM__Phosphata"/>
    <property type="match status" value="1"/>
</dbReference>